<dbReference type="SUPFAM" id="SSF53187">
    <property type="entry name" value="Zn-dependent exopeptidases"/>
    <property type="match status" value="1"/>
</dbReference>
<sequence>MNEKINKLIILLIIVISGIFIINRSNQDKIDPGSAEIMSFEILAHIKYLASDNLKGRLPGTPGSKLAIDYISKHWEAQGVEPAGTKGYKQPFSFINSVSLGKRNML</sequence>
<feature type="transmembrane region" description="Helical" evidence="1">
    <location>
        <begin position="6"/>
        <end position="22"/>
    </location>
</feature>
<feature type="non-terminal residue" evidence="2">
    <location>
        <position position="106"/>
    </location>
</feature>
<keyword evidence="1" id="KW-0472">Membrane</keyword>
<dbReference type="AlphaFoldDB" id="A0A381UDI3"/>
<dbReference type="EMBL" id="UINC01006188">
    <property type="protein sequence ID" value="SVA26024.1"/>
    <property type="molecule type" value="Genomic_DNA"/>
</dbReference>
<reference evidence="2" key="1">
    <citation type="submission" date="2018-05" db="EMBL/GenBank/DDBJ databases">
        <authorList>
            <person name="Lanie J.A."/>
            <person name="Ng W.-L."/>
            <person name="Kazmierczak K.M."/>
            <person name="Andrzejewski T.M."/>
            <person name="Davidsen T.M."/>
            <person name="Wayne K.J."/>
            <person name="Tettelin H."/>
            <person name="Glass J.I."/>
            <person name="Rusch D."/>
            <person name="Podicherti R."/>
            <person name="Tsui H.-C.T."/>
            <person name="Winkler M.E."/>
        </authorList>
    </citation>
    <scope>NUCLEOTIDE SEQUENCE</scope>
</reference>
<organism evidence="2">
    <name type="scientific">marine metagenome</name>
    <dbReference type="NCBI Taxonomy" id="408172"/>
    <lineage>
        <taxon>unclassified sequences</taxon>
        <taxon>metagenomes</taxon>
        <taxon>ecological metagenomes</taxon>
    </lineage>
</organism>
<evidence type="ECO:0008006" key="3">
    <source>
        <dbReference type="Google" id="ProtNLM"/>
    </source>
</evidence>
<keyword evidence="1" id="KW-0812">Transmembrane</keyword>
<evidence type="ECO:0000256" key="1">
    <source>
        <dbReference type="SAM" id="Phobius"/>
    </source>
</evidence>
<dbReference type="Gene3D" id="3.40.630.10">
    <property type="entry name" value="Zn peptidases"/>
    <property type="match status" value="1"/>
</dbReference>
<keyword evidence="1" id="KW-1133">Transmembrane helix</keyword>
<proteinExistence type="predicted"/>
<accession>A0A381UDI3</accession>
<name>A0A381UDI3_9ZZZZ</name>
<evidence type="ECO:0000313" key="2">
    <source>
        <dbReference type="EMBL" id="SVA26024.1"/>
    </source>
</evidence>
<protein>
    <recommendedName>
        <fullName evidence="3">Peptidase M28 domain-containing protein</fullName>
    </recommendedName>
</protein>
<gene>
    <name evidence="2" type="ORF">METZ01_LOCUS78878</name>
</gene>